<feature type="transmembrane region" description="Helical" evidence="2">
    <location>
        <begin position="742"/>
        <end position="763"/>
    </location>
</feature>
<feature type="compositionally biased region" description="Polar residues" evidence="1">
    <location>
        <begin position="95"/>
        <end position="105"/>
    </location>
</feature>
<comment type="caution">
    <text evidence="3">The sequence shown here is derived from an EMBL/GenBank/DDBJ whole genome shotgun (WGS) entry which is preliminary data.</text>
</comment>
<feature type="region of interest" description="Disordered" evidence="1">
    <location>
        <begin position="1"/>
        <end position="42"/>
    </location>
</feature>
<keyword evidence="4" id="KW-1185">Reference proteome</keyword>
<feature type="transmembrane region" description="Helical" evidence="2">
    <location>
        <begin position="184"/>
        <end position="209"/>
    </location>
</feature>
<feature type="compositionally biased region" description="Basic and acidic residues" evidence="1">
    <location>
        <begin position="121"/>
        <end position="130"/>
    </location>
</feature>
<dbReference type="Proteomes" id="UP000664521">
    <property type="component" value="Unassembled WGS sequence"/>
</dbReference>
<feature type="transmembrane region" description="Helical" evidence="2">
    <location>
        <begin position="229"/>
        <end position="254"/>
    </location>
</feature>
<feature type="compositionally biased region" description="Basic and acidic residues" evidence="1">
    <location>
        <begin position="1"/>
        <end position="10"/>
    </location>
</feature>
<evidence type="ECO:0000256" key="2">
    <source>
        <dbReference type="SAM" id="Phobius"/>
    </source>
</evidence>
<keyword evidence="2" id="KW-0812">Transmembrane</keyword>
<name>A0A8H3ECT9_9LECA</name>
<dbReference type="AlphaFoldDB" id="A0A8H3ECT9"/>
<dbReference type="EMBL" id="CAJPDS010000001">
    <property type="protein sequence ID" value="CAF9903072.1"/>
    <property type="molecule type" value="Genomic_DNA"/>
</dbReference>
<gene>
    <name evidence="3" type="ORF">HETSPECPRED_000107</name>
</gene>
<sequence>MDSSPEKFETPLRQQSSSLSDHSIGSNSTFVASPVSSSIRRPVYHRVPSVVEEDVVSSVDGFSHPSRKHGHGLGIANIDVQKRSPTTRVPVGSKASPSTPSSADTLLSPDFAKPAFRSHRKGESGDEREEREYLYELGGSNPDQPFTTTSDRERLHQQSPSALGNGRDLMCKSTKPLATGRSSWLSISILTLSIYSTFFSGFWLFIAIIKPRYSHMIGVPHMTVQTASVLYAAFAKTIELSFVTVFVALIGQILSKRALGERKSMTIAEMSMRSWVLQPGTIIAHWESVRDAAATWLGVIVLIAALMAMLYTTASDALVAPKLKFGKVEDLVMYGKVATSFANTYTIMNRCTTPIPTKDDPVSGGQTCIEIEHSGEAYHNYMQYLGSWGENIGVGNGSTDMAERPAPVGMLYDNTTVKGSWIQVSNMTELSKQWNRTVNNVTMAMPHSGIVKAARDPRNDIKQPQDLSGLGEYHIEASIPSPVVNVLCAELTERDLAPMVYTQWPDYNDTMPNSLTWPNDFNLTLDSPVKTDVDDLFGFSSNQVYPIFPKFPLPYNTVFNNTIGWGPEAVYLLATSPVGSYTLCSIRAALSPDCSTEYHSSGSGGSLNTNCDSNNRLAYGKSNPKAPNGMWDRDWVNVASKWGSALSLNAGITDGKASNARLLTQLIPTENKLEMSLPSISEALAVLAGCTLLLSSLDSPFIHYWNYSPTVNTLAEPQYQGFKATVRTMTYQSGGSQQWQSIFYIVLVLVFIANLCCLIYFLVSGSLVTDFVEPQNLFCLSLLSPPSHALEGACAGGPAREHFSTRWNIKLDRTRDHVWIENNEAHNRGARHYRNNWSGTTQQTEFEMQSPVTRMYSRIRKKRSSLL</sequence>
<feature type="region of interest" description="Disordered" evidence="1">
    <location>
        <begin position="61"/>
        <end position="130"/>
    </location>
</feature>
<organism evidence="3 4">
    <name type="scientific">Heterodermia speciosa</name>
    <dbReference type="NCBI Taxonomy" id="116794"/>
    <lineage>
        <taxon>Eukaryota</taxon>
        <taxon>Fungi</taxon>
        <taxon>Dikarya</taxon>
        <taxon>Ascomycota</taxon>
        <taxon>Pezizomycotina</taxon>
        <taxon>Lecanoromycetes</taxon>
        <taxon>OSLEUM clade</taxon>
        <taxon>Lecanoromycetidae</taxon>
        <taxon>Caliciales</taxon>
        <taxon>Physciaceae</taxon>
        <taxon>Heterodermia</taxon>
    </lineage>
</organism>
<evidence type="ECO:0000256" key="1">
    <source>
        <dbReference type="SAM" id="MobiDB-lite"/>
    </source>
</evidence>
<feature type="compositionally biased region" description="Polar residues" evidence="1">
    <location>
        <begin position="12"/>
        <end position="39"/>
    </location>
</feature>
<proteinExistence type="predicted"/>
<evidence type="ECO:0000313" key="3">
    <source>
        <dbReference type="EMBL" id="CAF9903072.1"/>
    </source>
</evidence>
<accession>A0A8H3ECT9</accession>
<evidence type="ECO:0000313" key="4">
    <source>
        <dbReference type="Proteomes" id="UP000664521"/>
    </source>
</evidence>
<dbReference type="OrthoDB" id="4721035at2759"/>
<keyword evidence="2" id="KW-1133">Transmembrane helix</keyword>
<feature type="transmembrane region" description="Helical" evidence="2">
    <location>
        <begin position="293"/>
        <end position="314"/>
    </location>
</feature>
<keyword evidence="2" id="KW-0472">Membrane</keyword>
<reference evidence="3" key="1">
    <citation type="submission" date="2021-03" db="EMBL/GenBank/DDBJ databases">
        <authorList>
            <person name="Tagirdzhanova G."/>
        </authorList>
    </citation>
    <scope>NUCLEOTIDE SEQUENCE</scope>
</reference>
<protein>
    <submittedName>
        <fullName evidence="3">Uncharacterized protein</fullName>
    </submittedName>
</protein>